<evidence type="ECO:0000313" key="5">
    <source>
        <dbReference type="Proteomes" id="UP000608345"/>
    </source>
</evidence>
<dbReference type="Pfam" id="PF00171">
    <property type="entry name" value="Aldedh"/>
    <property type="match status" value="1"/>
</dbReference>
<dbReference type="NCBIfam" id="TIGR02288">
    <property type="entry name" value="PaaN_2"/>
    <property type="match status" value="1"/>
</dbReference>
<evidence type="ECO:0000259" key="3">
    <source>
        <dbReference type="Pfam" id="PF00171"/>
    </source>
</evidence>
<keyword evidence="2" id="KW-0520">NAD</keyword>
<dbReference type="Proteomes" id="UP000608345">
    <property type="component" value="Unassembled WGS sequence"/>
</dbReference>
<sequence>MNKLYEFIDLFTKHQDLFQQAQQACLERHHWSPFAESPASYPDSETAKQKGLENFNSYLNGNFSINQPGTAAGYLGNEISPYTKQALGVRYPLSELDTLFKAAEQAMTAWSNTSIETRTGILLEVIEQLYKQHIFTLTYAVMHTTGQSFNMSYTGSGVNALDRGIEALVYAYQSMKSVTQKAYWSRSFGSSTISMEKHYRLIPKGISVCFSCASFPTWNALPSMMASLATGNAVIVKAHPATILPMAIVVNVFRQVLAEHGFNPDLVCLALDTAEHPIGKDIIKHPKTAIVDFTGSVRFGKWVEENAHPAICYTETAGCNTVILASTNDLDAVVRSLATTLCMFSAQMCTSPQNIYIPKAGVQTPDGIVPLQEVAQKLAIAIQAISQNPKRAAMILSVIQSDDTISLLKQLSEEGNKRGTVILESQSYLHPEYPHARTATPLMIQLEKTERDMYTQERFGPISFIIACEDENDALEQATTDVHEFGGLTAFVYSQDEAFIHLCEQKYARAGAQLTINLTGPMPLNFAAAYSDYHVTGLNPAGNASLTDASFIAGRYRITQSRRPVMPSAN</sequence>
<dbReference type="PANTHER" id="PTHR42862">
    <property type="entry name" value="DELTA-1-PYRROLINE-5-CARBOXYLATE DEHYDROGENASE 1, ISOFORM A-RELATED"/>
    <property type="match status" value="1"/>
</dbReference>
<dbReference type="RefSeq" id="WP_189384517.1">
    <property type="nucleotide sequence ID" value="NZ_BAABFY010000054.1"/>
</dbReference>
<dbReference type="Gene3D" id="3.40.605.10">
    <property type="entry name" value="Aldehyde Dehydrogenase, Chain A, domain 1"/>
    <property type="match status" value="1"/>
</dbReference>
<evidence type="ECO:0000256" key="1">
    <source>
        <dbReference type="ARBA" id="ARBA00023002"/>
    </source>
</evidence>
<feature type="domain" description="Aldehyde dehydrogenase" evidence="3">
    <location>
        <begin position="94"/>
        <end position="509"/>
    </location>
</feature>
<dbReference type="GO" id="GO:0003842">
    <property type="term" value="F:L-glutamate gamma-semialdehyde dehydrogenase activity"/>
    <property type="evidence" value="ECO:0007669"/>
    <property type="project" value="TreeGrafter"/>
</dbReference>
<dbReference type="InterPro" id="IPR050485">
    <property type="entry name" value="Proline_metab_enzyme"/>
</dbReference>
<evidence type="ECO:0000313" key="4">
    <source>
        <dbReference type="EMBL" id="GGW83356.1"/>
    </source>
</evidence>
<reference evidence="4" key="1">
    <citation type="journal article" date="2014" name="Int. J. Syst. Evol. Microbiol.">
        <title>Complete genome sequence of Corynebacterium casei LMG S-19264T (=DSM 44701T), isolated from a smear-ripened cheese.</title>
        <authorList>
            <consortium name="US DOE Joint Genome Institute (JGI-PGF)"/>
            <person name="Walter F."/>
            <person name="Albersmeier A."/>
            <person name="Kalinowski J."/>
            <person name="Ruckert C."/>
        </authorList>
    </citation>
    <scope>NUCLEOTIDE SEQUENCE</scope>
    <source>
        <strain evidence="4">KCTC 23732</strain>
    </source>
</reference>
<keyword evidence="5" id="KW-1185">Reference proteome</keyword>
<protein>
    <submittedName>
        <fullName evidence="4">Phenylacetic acid degradation oxidoreductase</fullName>
    </submittedName>
</protein>
<dbReference type="InterPro" id="IPR016163">
    <property type="entry name" value="Ald_DH_C"/>
</dbReference>
<keyword evidence="1" id="KW-0560">Oxidoreductase</keyword>
<accession>A0A918JJ00</accession>
<dbReference type="GO" id="GO:0009898">
    <property type="term" value="C:cytoplasmic side of plasma membrane"/>
    <property type="evidence" value="ECO:0007669"/>
    <property type="project" value="TreeGrafter"/>
</dbReference>
<dbReference type="PANTHER" id="PTHR42862:SF1">
    <property type="entry name" value="DELTA-1-PYRROLINE-5-CARBOXYLATE DEHYDROGENASE 2, ISOFORM A-RELATED"/>
    <property type="match status" value="1"/>
</dbReference>
<comment type="caution">
    <text evidence="4">The sequence shown here is derived from an EMBL/GenBank/DDBJ whole genome shotgun (WGS) entry which is preliminary data.</text>
</comment>
<dbReference type="Gene3D" id="3.40.309.10">
    <property type="entry name" value="Aldehyde Dehydrogenase, Chain A, domain 2"/>
    <property type="match status" value="1"/>
</dbReference>
<dbReference type="InterPro" id="IPR016161">
    <property type="entry name" value="Ald_DH/histidinol_DH"/>
</dbReference>
<name>A0A918JJ00_9BURK</name>
<dbReference type="EMBL" id="BMYS01000006">
    <property type="protein sequence ID" value="GGW83356.1"/>
    <property type="molecule type" value="Genomic_DNA"/>
</dbReference>
<evidence type="ECO:0000256" key="2">
    <source>
        <dbReference type="ARBA" id="ARBA00023027"/>
    </source>
</evidence>
<reference evidence="4" key="2">
    <citation type="submission" date="2020-09" db="EMBL/GenBank/DDBJ databases">
        <authorList>
            <person name="Sun Q."/>
            <person name="Kim S."/>
        </authorList>
    </citation>
    <scope>NUCLEOTIDE SEQUENCE</scope>
    <source>
        <strain evidence="4">KCTC 23732</strain>
    </source>
</reference>
<dbReference type="InterPro" id="IPR015590">
    <property type="entry name" value="Aldehyde_DH_dom"/>
</dbReference>
<dbReference type="AlphaFoldDB" id="A0A918JJ00"/>
<dbReference type="InterPro" id="IPR016162">
    <property type="entry name" value="Ald_DH_N"/>
</dbReference>
<gene>
    <name evidence="4" type="primary">paaZ</name>
    <name evidence="4" type="ORF">GCM10011450_11640</name>
</gene>
<dbReference type="SUPFAM" id="SSF53720">
    <property type="entry name" value="ALDH-like"/>
    <property type="match status" value="1"/>
</dbReference>
<organism evidence="4 5">
    <name type="scientific">Advenella faeciporci</name>
    <dbReference type="NCBI Taxonomy" id="797535"/>
    <lineage>
        <taxon>Bacteria</taxon>
        <taxon>Pseudomonadati</taxon>
        <taxon>Pseudomonadota</taxon>
        <taxon>Betaproteobacteria</taxon>
        <taxon>Burkholderiales</taxon>
        <taxon>Alcaligenaceae</taxon>
    </lineage>
</organism>
<proteinExistence type="predicted"/>
<dbReference type="InterPro" id="IPR011975">
    <property type="entry name" value="PaaN_2"/>
</dbReference>
<dbReference type="GO" id="GO:0010133">
    <property type="term" value="P:L-proline catabolic process to L-glutamate"/>
    <property type="evidence" value="ECO:0007669"/>
    <property type="project" value="TreeGrafter"/>
</dbReference>